<feature type="binding site" evidence="3">
    <location>
        <position position="109"/>
    </location>
    <ligand>
        <name>a divalent metal cation</name>
        <dbReference type="ChEBI" id="CHEBI:60240"/>
    </ligand>
</feature>
<evidence type="ECO:0000256" key="3">
    <source>
        <dbReference type="PIRSR" id="PIRSR607837-1"/>
    </source>
</evidence>
<organism evidence="4 5">
    <name type="scientific">Salimicrobium flavidum</name>
    <dbReference type="NCBI Taxonomy" id="570947"/>
    <lineage>
        <taxon>Bacteria</taxon>
        <taxon>Bacillati</taxon>
        <taxon>Bacillota</taxon>
        <taxon>Bacilli</taxon>
        <taxon>Bacillales</taxon>
        <taxon>Bacillaceae</taxon>
        <taxon>Salimicrobium</taxon>
    </lineage>
</organism>
<dbReference type="AlphaFoldDB" id="A0A1N7IT12"/>
<name>A0A1N7IT12_9BACI</name>
<evidence type="ECO:0000256" key="2">
    <source>
        <dbReference type="ARBA" id="ARBA00022723"/>
    </source>
</evidence>
<dbReference type="Pfam" id="PF05163">
    <property type="entry name" value="DinB"/>
    <property type="match status" value="1"/>
</dbReference>
<dbReference type="InterPro" id="IPR034660">
    <property type="entry name" value="DinB/YfiT-like"/>
</dbReference>
<gene>
    <name evidence="4" type="ORF">SAMN05421687_102151</name>
</gene>
<evidence type="ECO:0000313" key="4">
    <source>
        <dbReference type="EMBL" id="SIS40222.1"/>
    </source>
</evidence>
<dbReference type="InterPro" id="IPR007837">
    <property type="entry name" value="DinB"/>
</dbReference>
<evidence type="ECO:0000256" key="1">
    <source>
        <dbReference type="ARBA" id="ARBA00008635"/>
    </source>
</evidence>
<keyword evidence="5" id="KW-1185">Reference proteome</keyword>
<dbReference type="OrthoDB" id="119432at2"/>
<protein>
    <submittedName>
        <fullName evidence="4">Uncharacterized damage-inducible protein DinB (Forms a four-helix bundle)</fullName>
    </submittedName>
</protein>
<accession>A0A1N7IT12</accession>
<dbReference type="SUPFAM" id="SSF109854">
    <property type="entry name" value="DinB/YfiT-like putative metalloenzymes"/>
    <property type="match status" value="1"/>
</dbReference>
<sequence>MTNDLISLIDEGKEDYKPTKTSMEVGKLANHIVESSYTFVRLAADQSPAKLFDENDDKDLKSKASTYTQETEKLLTSLSEEDFDKTIDATNILGRELSAEAILQSALEHEIHHKGQLFIYVRELGHTDLPFFTSRGE</sequence>
<dbReference type="STRING" id="570947.SAMN05421687_102151"/>
<dbReference type="Proteomes" id="UP000187608">
    <property type="component" value="Unassembled WGS sequence"/>
</dbReference>
<dbReference type="EMBL" id="FTOC01000002">
    <property type="protein sequence ID" value="SIS40222.1"/>
    <property type="molecule type" value="Genomic_DNA"/>
</dbReference>
<keyword evidence="2 3" id="KW-0479">Metal-binding</keyword>
<evidence type="ECO:0000313" key="5">
    <source>
        <dbReference type="Proteomes" id="UP000187608"/>
    </source>
</evidence>
<dbReference type="Gene3D" id="1.20.120.450">
    <property type="entry name" value="dinb family like domain"/>
    <property type="match status" value="1"/>
</dbReference>
<feature type="binding site" evidence="3">
    <location>
        <position position="113"/>
    </location>
    <ligand>
        <name>a divalent metal cation</name>
        <dbReference type="ChEBI" id="CHEBI:60240"/>
    </ligand>
</feature>
<feature type="binding site" evidence="3">
    <location>
        <position position="31"/>
    </location>
    <ligand>
        <name>a divalent metal cation</name>
        <dbReference type="ChEBI" id="CHEBI:60240"/>
    </ligand>
</feature>
<comment type="similarity">
    <text evidence="1">Belongs to the DinB family.</text>
</comment>
<reference evidence="5" key="1">
    <citation type="submission" date="2017-01" db="EMBL/GenBank/DDBJ databases">
        <authorList>
            <person name="Varghese N."/>
            <person name="Submissions S."/>
        </authorList>
    </citation>
    <scope>NUCLEOTIDE SEQUENCE [LARGE SCALE GENOMIC DNA]</scope>
    <source>
        <strain evidence="5">DSM 23127</strain>
    </source>
</reference>
<dbReference type="GO" id="GO:0046872">
    <property type="term" value="F:metal ion binding"/>
    <property type="evidence" value="ECO:0007669"/>
    <property type="project" value="UniProtKB-KW"/>
</dbReference>
<proteinExistence type="inferred from homology"/>